<sequence>MVKPRKTTCHSRLEHGTFMQKRGKWVSVERASYKGRRRGSWLHERHTQQKGKKKRRKRGSSNRKEGESKRRTRKGLARTKTKLETGAKEERACRSGLSSVEQEQWRFSRKEKLGAEATYMRWKPVGRSAGEAENRTNKNWGEKTKKNSKRKTRGEEENRRELEVKSENKGETEDARSR</sequence>
<feature type="compositionally biased region" description="Basic residues" evidence="1">
    <location>
        <begin position="70"/>
        <end position="80"/>
    </location>
</feature>
<feature type="compositionally biased region" description="Basic and acidic residues" evidence="1">
    <location>
        <begin position="153"/>
        <end position="178"/>
    </location>
</feature>
<evidence type="ECO:0000313" key="3">
    <source>
        <dbReference type="RefSeq" id="XP_022760874.1"/>
    </source>
</evidence>
<feature type="compositionally biased region" description="Basic residues" evidence="1">
    <location>
        <begin position="48"/>
        <end position="61"/>
    </location>
</feature>
<feature type="compositionally biased region" description="Basic and acidic residues" evidence="1">
    <location>
        <begin position="130"/>
        <end position="145"/>
    </location>
</feature>
<feature type="region of interest" description="Disordered" evidence="1">
    <location>
        <begin position="121"/>
        <end position="178"/>
    </location>
</feature>
<gene>
    <name evidence="3" type="primary">LOC111307094</name>
</gene>
<keyword evidence="2" id="KW-1185">Reference proteome</keyword>
<accession>A0A6P6A7H0</accession>
<evidence type="ECO:0000256" key="1">
    <source>
        <dbReference type="SAM" id="MobiDB-lite"/>
    </source>
</evidence>
<organism evidence="2 3">
    <name type="scientific">Durio zibethinus</name>
    <name type="common">Durian</name>
    <dbReference type="NCBI Taxonomy" id="66656"/>
    <lineage>
        <taxon>Eukaryota</taxon>
        <taxon>Viridiplantae</taxon>
        <taxon>Streptophyta</taxon>
        <taxon>Embryophyta</taxon>
        <taxon>Tracheophyta</taxon>
        <taxon>Spermatophyta</taxon>
        <taxon>Magnoliopsida</taxon>
        <taxon>eudicotyledons</taxon>
        <taxon>Gunneridae</taxon>
        <taxon>Pentapetalae</taxon>
        <taxon>rosids</taxon>
        <taxon>malvids</taxon>
        <taxon>Malvales</taxon>
        <taxon>Malvaceae</taxon>
        <taxon>Helicteroideae</taxon>
        <taxon>Durio</taxon>
    </lineage>
</organism>
<name>A0A6P6A7H0_DURZI</name>
<dbReference type="RefSeq" id="XP_022760874.1">
    <property type="nucleotide sequence ID" value="XM_022905139.1"/>
</dbReference>
<dbReference type="AlphaFoldDB" id="A0A6P6A7H0"/>
<feature type="compositionally biased region" description="Basic and acidic residues" evidence="1">
    <location>
        <begin position="81"/>
        <end position="93"/>
    </location>
</feature>
<reference evidence="3" key="1">
    <citation type="submission" date="2025-08" db="UniProtKB">
        <authorList>
            <consortium name="RefSeq"/>
        </authorList>
    </citation>
    <scope>IDENTIFICATION</scope>
    <source>
        <tissue evidence="3">Fruit stalk</tissue>
    </source>
</reference>
<proteinExistence type="predicted"/>
<dbReference type="GeneID" id="111307094"/>
<feature type="region of interest" description="Disordered" evidence="1">
    <location>
        <begin position="33"/>
        <end position="104"/>
    </location>
</feature>
<evidence type="ECO:0000313" key="2">
    <source>
        <dbReference type="Proteomes" id="UP000515121"/>
    </source>
</evidence>
<dbReference type="KEGG" id="dzi:111307094"/>
<dbReference type="Proteomes" id="UP000515121">
    <property type="component" value="Unplaced"/>
</dbReference>
<protein>
    <submittedName>
        <fullName evidence="3">Octapeptide-repeat protein T2-like</fullName>
    </submittedName>
</protein>